<reference evidence="1" key="1">
    <citation type="submission" date="2024-01" db="EMBL/GenBank/DDBJ databases">
        <title>Bank of Algae and Cyanobacteria of the Azores (BACA) strain genomes.</title>
        <authorList>
            <person name="Luz R."/>
            <person name="Cordeiro R."/>
            <person name="Fonseca A."/>
            <person name="Goncalves V."/>
        </authorList>
    </citation>
    <scope>NUCLEOTIDE SEQUENCE</scope>
    <source>
        <strain evidence="1">BACA0141</strain>
    </source>
</reference>
<gene>
    <name evidence="1" type="ORF">V2H45_00990</name>
</gene>
<dbReference type="EMBL" id="JAZBJZ010000002">
    <property type="protein sequence ID" value="MEE3715315.1"/>
    <property type="molecule type" value="Genomic_DNA"/>
</dbReference>
<comment type="caution">
    <text evidence="1">The sequence shown here is derived from an EMBL/GenBank/DDBJ whole genome shotgun (WGS) entry which is preliminary data.</text>
</comment>
<dbReference type="SUPFAM" id="SSF52266">
    <property type="entry name" value="SGNH hydrolase"/>
    <property type="match status" value="1"/>
</dbReference>
<evidence type="ECO:0000313" key="1">
    <source>
        <dbReference type="EMBL" id="MEE3715315.1"/>
    </source>
</evidence>
<proteinExistence type="predicted"/>
<dbReference type="InterPro" id="IPR036514">
    <property type="entry name" value="SGNH_hydro_sf"/>
</dbReference>
<dbReference type="RefSeq" id="WP_330481732.1">
    <property type="nucleotide sequence ID" value="NZ_JAZBJZ010000002.1"/>
</dbReference>
<dbReference type="Proteomes" id="UP001333818">
    <property type="component" value="Unassembled WGS sequence"/>
</dbReference>
<organism evidence="1 2">
    <name type="scientific">Tumidithrix elongata BACA0141</name>
    <dbReference type="NCBI Taxonomy" id="2716417"/>
    <lineage>
        <taxon>Bacteria</taxon>
        <taxon>Bacillati</taxon>
        <taxon>Cyanobacteriota</taxon>
        <taxon>Cyanophyceae</taxon>
        <taxon>Pseudanabaenales</taxon>
        <taxon>Pseudanabaenaceae</taxon>
        <taxon>Tumidithrix</taxon>
        <taxon>Tumidithrix elongata</taxon>
    </lineage>
</organism>
<evidence type="ECO:0008006" key="3">
    <source>
        <dbReference type="Google" id="ProtNLM"/>
    </source>
</evidence>
<keyword evidence="2" id="KW-1185">Reference proteome</keyword>
<accession>A0AAW9PVV3</accession>
<dbReference type="AlphaFoldDB" id="A0AAW9PVV3"/>
<name>A0AAW9PVV3_9CYAN</name>
<protein>
    <recommendedName>
        <fullName evidence="3">SGNH hydrolase-type esterase domain-containing protein</fullName>
    </recommendedName>
</protein>
<sequence length="451" mass="50425">MRKNKYSSYSSSPRRKLGLRSILLILLIGLPLLLLIAELIARGVVLATGPAGQVAKGVSIAQAYTLKLQDANGRVYPGLPISGKLQVRRSPLMGYELVPSQSSDHWQINDQGFRQDSSVATEKPAGEIRVFLVGNSTAFSYMAASNQQALAFKLEKLLNDRVRLQNQQPNQFKPKELPYFADQIEASRALPPRIRDGSYRVIAAAVPGYNSSNELALIVHRVMGFHPDALIVLDGYEDLRSPSQESAHELVNLEQLLQDPMAQYRQQVSQNFNAWLDSFYLMQALRRWVLPPQAPPVEGGYQIFSAEQISNDPKEVRSRIERYRYNIQQMAKLTAGIPTIVAIQPEITGKQDALTPEETELLKRLGSDYTKRAEKAYAELESKILSYNLPNAKLLSFYQAFSNFKKQAFQDPIHLTDAANDFVADRLYTNLADAFAVQPASPTPQSESLGR</sequence>
<dbReference type="Gene3D" id="3.40.50.1110">
    <property type="entry name" value="SGNH hydrolase"/>
    <property type="match status" value="1"/>
</dbReference>
<evidence type="ECO:0000313" key="2">
    <source>
        <dbReference type="Proteomes" id="UP001333818"/>
    </source>
</evidence>